<sequence>LRARFGETSFYHVNKKRRKEWKEVKEAQERATANALFVQREQADLAREAAFDTPGLSLKGIRQKEAHRAIRQVMVRRTPERRQTAANIAQIKAELKTYCGWAPTTAQIWRGIRSPDFSRKVRNFFWKAIHGALKIGAYFLKMPEPWRSKANCPTCGVVESLEHILLDCPDSKQHIIWGLVAEVFKKK</sequence>
<gene>
    <name evidence="1" type="ORF">AURDEDRAFT_25414</name>
</gene>
<name>J0WS21_AURST</name>
<feature type="non-terminal residue" evidence="1">
    <location>
        <position position="1"/>
    </location>
</feature>
<organism evidence="1 2">
    <name type="scientific">Auricularia subglabra (strain TFB-10046 / SS5)</name>
    <name type="common">White-rot fungus</name>
    <name type="synonym">Auricularia delicata (strain TFB10046)</name>
    <dbReference type="NCBI Taxonomy" id="717982"/>
    <lineage>
        <taxon>Eukaryota</taxon>
        <taxon>Fungi</taxon>
        <taxon>Dikarya</taxon>
        <taxon>Basidiomycota</taxon>
        <taxon>Agaricomycotina</taxon>
        <taxon>Agaricomycetes</taxon>
        <taxon>Auriculariales</taxon>
        <taxon>Auriculariaceae</taxon>
        <taxon>Auricularia</taxon>
    </lineage>
</organism>
<keyword evidence="2" id="KW-1185">Reference proteome</keyword>
<dbReference type="EMBL" id="JH687884">
    <property type="protein sequence ID" value="EJD35621.1"/>
    <property type="molecule type" value="Genomic_DNA"/>
</dbReference>
<reference evidence="2" key="1">
    <citation type="journal article" date="2012" name="Science">
        <title>The Paleozoic origin of enzymatic lignin decomposition reconstructed from 31 fungal genomes.</title>
        <authorList>
            <person name="Floudas D."/>
            <person name="Binder M."/>
            <person name="Riley R."/>
            <person name="Barry K."/>
            <person name="Blanchette R.A."/>
            <person name="Henrissat B."/>
            <person name="Martinez A.T."/>
            <person name="Otillar R."/>
            <person name="Spatafora J.W."/>
            <person name="Yadav J.S."/>
            <person name="Aerts A."/>
            <person name="Benoit I."/>
            <person name="Boyd A."/>
            <person name="Carlson A."/>
            <person name="Copeland A."/>
            <person name="Coutinho P.M."/>
            <person name="de Vries R.P."/>
            <person name="Ferreira P."/>
            <person name="Findley K."/>
            <person name="Foster B."/>
            <person name="Gaskell J."/>
            <person name="Glotzer D."/>
            <person name="Gorecki P."/>
            <person name="Heitman J."/>
            <person name="Hesse C."/>
            <person name="Hori C."/>
            <person name="Igarashi K."/>
            <person name="Jurgens J.A."/>
            <person name="Kallen N."/>
            <person name="Kersten P."/>
            <person name="Kohler A."/>
            <person name="Kuees U."/>
            <person name="Kumar T.K.A."/>
            <person name="Kuo A."/>
            <person name="LaButti K."/>
            <person name="Larrondo L.F."/>
            <person name="Lindquist E."/>
            <person name="Ling A."/>
            <person name="Lombard V."/>
            <person name="Lucas S."/>
            <person name="Lundell T."/>
            <person name="Martin R."/>
            <person name="McLaughlin D.J."/>
            <person name="Morgenstern I."/>
            <person name="Morin E."/>
            <person name="Murat C."/>
            <person name="Nagy L.G."/>
            <person name="Nolan M."/>
            <person name="Ohm R.A."/>
            <person name="Patyshakuliyeva A."/>
            <person name="Rokas A."/>
            <person name="Ruiz-Duenas F.J."/>
            <person name="Sabat G."/>
            <person name="Salamov A."/>
            <person name="Samejima M."/>
            <person name="Schmutz J."/>
            <person name="Slot J.C."/>
            <person name="St John F."/>
            <person name="Stenlid J."/>
            <person name="Sun H."/>
            <person name="Sun S."/>
            <person name="Syed K."/>
            <person name="Tsang A."/>
            <person name="Wiebenga A."/>
            <person name="Young D."/>
            <person name="Pisabarro A."/>
            <person name="Eastwood D.C."/>
            <person name="Martin F."/>
            <person name="Cullen D."/>
            <person name="Grigoriev I.V."/>
            <person name="Hibbett D.S."/>
        </authorList>
    </citation>
    <scope>NUCLEOTIDE SEQUENCE [LARGE SCALE GENOMIC DNA]</scope>
    <source>
        <strain evidence="2">TFB10046</strain>
    </source>
</reference>
<feature type="non-terminal residue" evidence="1">
    <location>
        <position position="187"/>
    </location>
</feature>
<dbReference type="Proteomes" id="UP000006514">
    <property type="component" value="Unassembled WGS sequence"/>
</dbReference>
<dbReference type="InParanoid" id="J0WS21"/>
<dbReference type="KEGG" id="adl:AURDEDRAFT_25414"/>
<dbReference type="AlphaFoldDB" id="J0WS21"/>
<accession>J0WS21</accession>
<proteinExistence type="predicted"/>
<evidence type="ECO:0000313" key="2">
    <source>
        <dbReference type="Proteomes" id="UP000006514"/>
    </source>
</evidence>
<evidence type="ECO:0000313" key="1">
    <source>
        <dbReference type="EMBL" id="EJD35621.1"/>
    </source>
</evidence>
<dbReference type="OrthoDB" id="2752996at2759"/>
<protein>
    <submittedName>
        <fullName evidence="1">Uncharacterized protein</fullName>
    </submittedName>
</protein>